<feature type="region of interest" description="Disordered" evidence="2">
    <location>
        <begin position="549"/>
        <end position="576"/>
    </location>
</feature>
<evidence type="ECO:0000313" key="3">
    <source>
        <dbReference type="EMBL" id="CAI2358743.1"/>
    </source>
</evidence>
<feature type="coiled-coil region" evidence="1">
    <location>
        <begin position="299"/>
        <end position="354"/>
    </location>
</feature>
<gene>
    <name evidence="3" type="ORF">ECRASSUSDP1_LOCUS26</name>
</gene>
<dbReference type="Proteomes" id="UP001295684">
    <property type="component" value="Unassembled WGS sequence"/>
</dbReference>
<dbReference type="AlphaFoldDB" id="A0AAD1TZ50"/>
<keyword evidence="4" id="KW-1185">Reference proteome</keyword>
<evidence type="ECO:0000313" key="4">
    <source>
        <dbReference type="Proteomes" id="UP001295684"/>
    </source>
</evidence>
<feature type="coiled-coil region" evidence="1">
    <location>
        <begin position="82"/>
        <end position="109"/>
    </location>
</feature>
<comment type="caution">
    <text evidence="3">The sequence shown here is derived from an EMBL/GenBank/DDBJ whole genome shotgun (WGS) entry which is preliminary data.</text>
</comment>
<reference evidence="3" key="1">
    <citation type="submission" date="2023-07" db="EMBL/GenBank/DDBJ databases">
        <authorList>
            <consortium name="AG Swart"/>
            <person name="Singh M."/>
            <person name="Singh A."/>
            <person name="Seah K."/>
            <person name="Emmerich C."/>
        </authorList>
    </citation>
    <scope>NUCLEOTIDE SEQUENCE</scope>
    <source>
        <strain evidence="3">DP1</strain>
    </source>
</reference>
<organism evidence="3 4">
    <name type="scientific">Euplotes crassus</name>
    <dbReference type="NCBI Taxonomy" id="5936"/>
    <lineage>
        <taxon>Eukaryota</taxon>
        <taxon>Sar</taxon>
        <taxon>Alveolata</taxon>
        <taxon>Ciliophora</taxon>
        <taxon>Intramacronucleata</taxon>
        <taxon>Spirotrichea</taxon>
        <taxon>Hypotrichia</taxon>
        <taxon>Euplotida</taxon>
        <taxon>Euplotidae</taxon>
        <taxon>Moneuplotes</taxon>
    </lineage>
</organism>
<evidence type="ECO:0000256" key="1">
    <source>
        <dbReference type="SAM" id="Coils"/>
    </source>
</evidence>
<feature type="region of interest" description="Disordered" evidence="2">
    <location>
        <begin position="368"/>
        <end position="392"/>
    </location>
</feature>
<proteinExistence type="predicted"/>
<evidence type="ECO:0000256" key="2">
    <source>
        <dbReference type="SAM" id="MobiDB-lite"/>
    </source>
</evidence>
<accession>A0AAD1TZ50</accession>
<dbReference type="EMBL" id="CAMPGE010000027">
    <property type="protein sequence ID" value="CAI2358743.1"/>
    <property type="molecule type" value="Genomic_DNA"/>
</dbReference>
<feature type="compositionally biased region" description="Polar residues" evidence="2">
    <location>
        <begin position="557"/>
        <end position="576"/>
    </location>
</feature>
<sequence length="646" mass="74466">MSDSTLDLISGLVNVTSLRESWSDSPLSEIEPQNWKNIPVCVIEAIHALIQDAKVNNAKFSDVSNSLNTQDTRIKKKFQIEEKEMKKSRDTLLAQMSRLESQFQQAITQNRMEIESMVSENKSAKEDIQTFMNSVGNLDHFLTRQERISEFLKIDIYKELQTLHDLVMDKAETMTDKAIKKLTQELSDSFNSKFEVDKEDVVTKIENLQESMTDSFKEEQAKITKRLSEFEENQLFVEDKLFSLKKKSKEVSEDTEEQIQVLRDELPTINIQFNKKIRDLEEEFKNDYFQKFRDQESKISQGSKVMEALQAQVEQAQNNFEKRTNEVNELINDLIQEQENINNVIDEIRDKNSKKTLSPLKLDERNAGSSLQIKSAKRGSRMSFLRKNTPSSANRRLEELEDCIEVRLRQLEEKISHLPGKSKGGIDEELEYQNSNDTSLIVNMNSKNFERLQSDISILKDNMIKLQTMSTVLSPAKYDKSEKMDMEKSFNEHKNMVAHKSIIKRIQSIKPTPQIMIERMSRMPDVKLEPKIMSKLTSNKKIKERENILSLPRGSNRKINSSVINGSRNTSTNFPQIRSQNVSPIKHSNPSAEFANSLIIPALKKKKINKVNLKVNISKKTHVKEGQKGKTVNGNFEKIDFGGMNL</sequence>
<protein>
    <submittedName>
        <fullName evidence="3">Uncharacterized protein</fullName>
    </submittedName>
</protein>
<name>A0AAD1TZ50_EUPCR</name>
<keyword evidence="1" id="KW-0175">Coiled coil</keyword>